<dbReference type="Proteomes" id="UP000220828">
    <property type="component" value="Unassembled WGS sequence"/>
</dbReference>
<keyword evidence="1" id="KW-0472">Membrane</keyword>
<feature type="transmembrane region" description="Helical" evidence="1">
    <location>
        <begin position="17"/>
        <end position="37"/>
    </location>
</feature>
<feature type="transmembrane region" description="Helical" evidence="1">
    <location>
        <begin position="43"/>
        <end position="74"/>
    </location>
</feature>
<feature type="transmembrane region" description="Helical" evidence="1">
    <location>
        <begin position="209"/>
        <end position="228"/>
    </location>
</feature>
<feature type="transmembrane region" description="Helical" evidence="1">
    <location>
        <begin position="269"/>
        <end position="290"/>
    </location>
</feature>
<accession>A0A2H3KZN4</accession>
<evidence type="ECO:0000313" key="2">
    <source>
        <dbReference type="EMBL" id="PDS25458.1"/>
    </source>
</evidence>
<proteinExistence type="predicted"/>
<dbReference type="EMBL" id="PCMW01000028">
    <property type="protein sequence ID" value="PDS25458.1"/>
    <property type="molecule type" value="Genomic_DNA"/>
</dbReference>
<feature type="transmembrane region" description="Helical" evidence="1">
    <location>
        <begin position="240"/>
        <end position="257"/>
    </location>
</feature>
<keyword evidence="1" id="KW-1133">Transmembrane helix</keyword>
<feature type="transmembrane region" description="Helical" evidence="1">
    <location>
        <begin position="86"/>
        <end position="103"/>
    </location>
</feature>
<name>A0A2H3KZN4_9FLAO</name>
<feature type="transmembrane region" description="Helical" evidence="1">
    <location>
        <begin position="302"/>
        <end position="323"/>
    </location>
</feature>
<protein>
    <submittedName>
        <fullName evidence="2">Uncharacterized protein</fullName>
    </submittedName>
</protein>
<evidence type="ECO:0000256" key="1">
    <source>
        <dbReference type="SAM" id="Phobius"/>
    </source>
</evidence>
<organism evidence="2 3">
    <name type="scientific">Flavobacterium branchiophilum</name>
    <dbReference type="NCBI Taxonomy" id="55197"/>
    <lineage>
        <taxon>Bacteria</taxon>
        <taxon>Pseudomonadati</taxon>
        <taxon>Bacteroidota</taxon>
        <taxon>Flavobacteriia</taxon>
        <taxon>Flavobacteriales</taxon>
        <taxon>Flavobacteriaceae</taxon>
        <taxon>Flavobacterium</taxon>
    </lineage>
</organism>
<gene>
    <name evidence="2" type="ORF">B0A77_04690</name>
</gene>
<sequence length="447" mass="52670">MTLFKTILYKKIQNPHVVVLLILLNTALIMNFNFVVWQNLFSILSLSISIIMLIYKRFFIGYLLHFLLFSYYLLPHFPRMANHCNIELAVLGCFFIMALFYILKNKPLLSNQSITLLCRTTLVWVYFYAGFHKLNSGFFSTCYSCANFVHVQFLKNITGHDYILDPNVLLLLQVATIIIEMIVPFGLFHQSTRKITACILLFFHGYLSLIYYADFSALAVFLLFGSVANFEDKKTEYQKTSLYVIISILAILIRSMLLHANTTLANQCFIFGIIYNIGLTTWVFYNFVHFKKLKNTFTKKQYTIAFIPFVIISLWTLKTYIGLGNCANLTMFSNLITLKNESNHFLIDTKNTKLFQYEEDYILILSIKGLKYKTGLEHQRLPIIEFKYLSSKWIKQNHETISVLYQYQNKTYLISDLKKHEYSKSDWWYQFVFFRKIQPINKNKCIW</sequence>
<reference evidence="2 3" key="1">
    <citation type="submission" date="2017-09" db="EMBL/GenBank/DDBJ databases">
        <title>Whole genomes of Flavobacteriaceae.</title>
        <authorList>
            <person name="Stine C."/>
            <person name="Li C."/>
            <person name="Tadesse D."/>
        </authorList>
    </citation>
    <scope>NUCLEOTIDE SEQUENCE [LARGE SCALE GENOMIC DNA]</scope>
    <source>
        <strain evidence="2 3">ATCC 35036</strain>
    </source>
</reference>
<dbReference type="AlphaFoldDB" id="A0A2H3KZN4"/>
<evidence type="ECO:0000313" key="3">
    <source>
        <dbReference type="Proteomes" id="UP000220828"/>
    </source>
</evidence>
<comment type="caution">
    <text evidence="2">The sequence shown here is derived from an EMBL/GenBank/DDBJ whole genome shotgun (WGS) entry which is preliminary data.</text>
</comment>
<keyword evidence="1" id="KW-0812">Transmembrane</keyword>
<feature type="transmembrane region" description="Helical" evidence="1">
    <location>
        <begin position="168"/>
        <end position="189"/>
    </location>
</feature>